<evidence type="ECO:0000256" key="1">
    <source>
        <dbReference type="SAM" id="MobiDB-lite"/>
    </source>
</evidence>
<dbReference type="Proteomes" id="UP000683360">
    <property type="component" value="Unassembled WGS sequence"/>
</dbReference>
<comment type="caution">
    <text evidence="2">The sequence shown here is derived from an EMBL/GenBank/DDBJ whole genome shotgun (WGS) entry which is preliminary data.</text>
</comment>
<sequence>MHVLTNWQQKHCRTQKRLRRRQTLFKSEDLSYRRMNHNPDILVLTGIYEHEEGKIKTLHRNLLFQSATSDLKPVDLQSITRKATPSPSAIFTISMMHHAGINLVRYVQLSYLKPSQISSGDLADELHVDHSHHTADIKEARGSQSYVQSLTNKHKKKRKRTKQTRMFIKNGKHLFGKELKKELKKWSKTEKEASEIALALGGKKNSHKKKVINYGIPRQVHQSQRWEPIESHQRQTALSVKTSESFTGSKNLRRQRK</sequence>
<organism evidence="2 3">
    <name type="scientific">Mytilus edulis</name>
    <name type="common">Blue mussel</name>
    <dbReference type="NCBI Taxonomy" id="6550"/>
    <lineage>
        <taxon>Eukaryota</taxon>
        <taxon>Metazoa</taxon>
        <taxon>Spiralia</taxon>
        <taxon>Lophotrochozoa</taxon>
        <taxon>Mollusca</taxon>
        <taxon>Bivalvia</taxon>
        <taxon>Autobranchia</taxon>
        <taxon>Pteriomorphia</taxon>
        <taxon>Mytilida</taxon>
        <taxon>Mytiloidea</taxon>
        <taxon>Mytilidae</taxon>
        <taxon>Mytilinae</taxon>
        <taxon>Mytilus</taxon>
    </lineage>
</organism>
<feature type="region of interest" description="Disordered" evidence="1">
    <location>
        <begin position="216"/>
        <end position="257"/>
    </location>
</feature>
<gene>
    <name evidence="2" type="ORF">MEDL_18771</name>
</gene>
<accession>A0A8S3RBX4</accession>
<evidence type="ECO:0000313" key="2">
    <source>
        <dbReference type="EMBL" id="CAG2204308.1"/>
    </source>
</evidence>
<feature type="compositionally biased region" description="Polar residues" evidence="1">
    <location>
        <begin position="234"/>
        <end position="250"/>
    </location>
</feature>
<evidence type="ECO:0000313" key="3">
    <source>
        <dbReference type="Proteomes" id="UP000683360"/>
    </source>
</evidence>
<protein>
    <submittedName>
        <fullName evidence="2">Uncharacterized protein</fullName>
    </submittedName>
</protein>
<dbReference type="EMBL" id="CAJPWZ010000943">
    <property type="protein sequence ID" value="CAG2204308.1"/>
    <property type="molecule type" value="Genomic_DNA"/>
</dbReference>
<dbReference type="AlphaFoldDB" id="A0A8S3RBX4"/>
<name>A0A8S3RBX4_MYTED</name>
<reference evidence="2" key="1">
    <citation type="submission" date="2021-03" db="EMBL/GenBank/DDBJ databases">
        <authorList>
            <person name="Bekaert M."/>
        </authorList>
    </citation>
    <scope>NUCLEOTIDE SEQUENCE</scope>
</reference>
<proteinExistence type="predicted"/>
<keyword evidence="3" id="KW-1185">Reference proteome</keyword>